<evidence type="ECO:0000256" key="3">
    <source>
        <dbReference type="SAM" id="MobiDB-lite"/>
    </source>
</evidence>
<feature type="region of interest" description="Disordered" evidence="3">
    <location>
        <begin position="973"/>
        <end position="997"/>
    </location>
</feature>
<dbReference type="OrthoDB" id="185373at2759"/>
<feature type="compositionally biased region" description="Basic residues" evidence="3">
    <location>
        <begin position="10"/>
        <end position="24"/>
    </location>
</feature>
<keyword evidence="6" id="KW-1185">Reference proteome</keyword>
<dbReference type="Proteomes" id="UP000037035">
    <property type="component" value="Unassembled WGS sequence"/>
</dbReference>
<name>A0A0L6V0C4_9BASI</name>
<sequence length="1313" mass="150136">MRRNIQTSHWIRHPNQKRTTHYRHQSTQLSTSIRSNRQFSKSPQNHPLKFFTDFLPPHPEYSLPSNQHQLNLPLRHYFHLNRKNHHLTTPASPLEGTAINSETSLRARASWWQVSHPFTSTINRCQILCAHLSFFFSVHCLTYRRHRTQQGLERSTVHPKLKLALDRNDSFRNYTDELFRLRSSSNSSTVPIPNSIKSLLKDSKFQHYFHQIWSDLNPHEENEKDDKFKIIELQRKSVQILLQTMIDASANLNQVQKIAIFNAVMHFLIANRNSERLISLLGLHPIMGWRNLVKEHLRIQTLKTLVSFINIFIPNLSTWWSSEISQAQDDPIQLHTLAQVGLFLVVALSKEGSVWKAFKLFWMMDSLPHTSGSIPDMLSHAQRAATALGLVDALSSRKRIDAANDVLETLAIGKWLGPLYQRYLLSMLMIKAVRGELSEVMRIGNAYERAWASSNETEVVAGRNKRSRAFHLQDPRIPVARAKIEALGTLGETRSAIEIFQETMRTVPPKLGVSSQLPDLYAEIMKVYLKTDNPKAIERLLSRMISTPDPYGLNQPDQRHYNILLQAYANRIDIEGCSSVLDRLSTSGIRPDIYSFGNICLLFSNLGEPELIREVIQTLAENRSRSQSLKLNRELWNILLDAYIESGDWTRAAKLLKYLEINDLSRNESDAVTNGCVLKALVLSGSPTDKVLETFKSMYNSQTGSVADARSYTLLLLSICDSGMLDLAEAVFYNLKGDGQNRPRGLVKPNVYMYGIMISASLRLGKHELAQGYLREMQWSGIRPNLVIYSMLTAAYAASASSGTHITGRGEGAEEEEEEEERQEDGIRVAYEMADRFRRELLSNEMNGEVNRKPPTDRANWGERPLMRKKLLHRLLGPIIQSYAKSARPAKALEMFRELVSSLGFESGIVTSDGKPIDLDIFTMLMDGYRRAQDPVGVMEVWKETFRLATQENHSLDAGEKLMGKVRRLIKNDGLPTSERSDEDNNSQTAKLFTNEQRHRRRANKLCLPLSIYTDCLSRHGYHEEIAKTWHEVQAAGFGFDAGNWNELCAAMFRSGNHRMGWWIAERVFFGKEDDDLQDVVKTGLEGVDEQEEMGWAQLLDRTAGFRSGRTVLGLEGTRLSGAQKTESPMRPPNRTFIRKTRRFDDQPATRMSVSGLLNWLEDPYSVGSAQEVRDADSGTGWSQQLEQISQARRELGWRPSGKVLRMLHGSMWRECSDWVIGKWEELEGNKEQRGDRLRLESNLVDDKEFMKAPVQEIVDGYQQRYPHTMVQVMAINDPLNVPAGLSQDELTRWSKDDFIIRVIHRTVERIRE</sequence>
<evidence type="ECO:0000256" key="2">
    <source>
        <dbReference type="PROSITE-ProRule" id="PRU00708"/>
    </source>
</evidence>
<feature type="region of interest" description="Disordered" evidence="3">
    <location>
        <begin position="1"/>
        <end position="45"/>
    </location>
</feature>
<dbReference type="PANTHER" id="PTHR47942:SF78">
    <property type="entry name" value="PENTATRICOPEPTIDE REPEAT PROTEIN (AFU_ORTHOLOGUE AFUA_4G07240)"/>
    <property type="match status" value="1"/>
</dbReference>
<feature type="repeat" description="PPR" evidence="2">
    <location>
        <begin position="632"/>
        <end position="666"/>
    </location>
</feature>
<proteinExistence type="predicted"/>
<dbReference type="Gene3D" id="1.25.40.10">
    <property type="entry name" value="Tetratricopeptide repeat domain"/>
    <property type="match status" value="2"/>
</dbReference>
<feature type="domain" description="Pentatricopeptide repeat-containing protein-mitochondrial" evidence="4">
    <location>
        <begin position="558"/>
        <end position="657"/>
    </location>
</feature>
<feature type="repeat" description="PPR" evidence="2">
    <location>
        <begin position="750"/>
        <end position="784"/>
    </location>
</feature>
<evidence type="ECO:0000313" key="6">
    <source>
        <dbReference type="Proteomes" id="UP000037035"/>
    </source>
</evidence>
<dbReference type="Pfam" id="PF23276">
    <property type="entry name" value="TPR_24"/>
    <property type="match status" value="1"/>
</dbReference>
<dbReference type="InterPro" id="IPR011990">
    <property type="entry name" value="TPR-like_helical_dom_sf"/>
</dbReference>
<dbReference type="STRING" id="27349.A0A0L6V0C4"/>
<dbReference type="InterPro" id="IPR051222">
    <property type="entry name" value="PPR/CCM1_RNA-binding"/>
</dbReference>
<feature type="repeat" description="PPR" evidence="2">
    <location>
        <begin position="557"/>
        <end position="591"/>
    </location>
</feature>
<evidence type="ECO:0000256" key="1">
    <source>
        <dbReference type="ARBA" id="ARBA00022737"/>
    </source>
</evidence>
<feature type="compositionally biased region" description="Polar residues" evidence="3">
    <location>
        <begin position="986"/>
        <end position="995"/>
    </location>
</feature>
<comment type="caution">
    <text evidence="5">The sequence shown here is derived from an EMBL/GenBank/DDBJ whole genome shotgun (WGS) entry which is preliminary data.</text>
</comment>
<evidence type="ECO:0000313" key="5">
    <source>
        <dbReference type="EMBL" id="KNZ54243.1"/>
    </source>
</evidence>
<dbReference type="InterPro" id="IPR002885">
    <property type="entry name" value="PPR_rpt"/>
</dbReference>
<accession>A0A0L6V0C4</accession>
<dbReference type="InterPro" id="IPR057027">
    <property type="entry name" value="TPR_mt"/>
</dbReference>
<gene>
    <name evidence="5" type="ORF">VP01_2g11</name>
</gene>
<dbReference type="PROSITE" id="PS51375">
    <property type="entry name" value="PPR"/>
    <property type="match status" value="3"/>
</dbReference>
<protein>
    <recommendedName>
        <fullName evidence="4">Pentatricopeptide repeat-containing protein-mitochondrial domain-containing protein</fullName>
    </recommendedName>
</protein>
<dbReference type="VEuPathDB" id="FungiDB:VP01_2g11"/>
<dbReference type="Pfam" id="PF13812">
    <property type="entry name" value="PPR_3"/>
    <property type="match status" value="1"/>
</dbReference>
<feature type="region of interest" description="Disordered" evidence="3">
    <location>
        <begin position="803"/>
        <end position="824"/>
    </location>
</feature>
<dbReference type="PANTHER" id="PTHR47942">
    <property type="entry name" value="TETRATRICOPEPTIDE REPEAT (TPR)-LIKE SUPERFAMILY PROTEIN-RELATED"/>
    <property type="match status" value="1"/>
</dbReference>
<organism evidence="5 6">
    <name type="scientific">Puccinia sorghi</name>
    <dbReference type="NCBI Taxonomy" id="27349"/>
    <lineage>
        <taxon>Eukaryota</taxon>
        <taxon>Fungi</taxon>
        <taxon>Dikarya</taxon>
        <taxon>Basidiomycota</taxon>
        <taxon>Pucciniomycotina</taxon>
        <taxon>Pucciniomycetes</taxon>
        <taxon>Pucciniales</taxon>
        <taxon>Pucciniaceae</taxon>
        <taxon>Puccinia</taxon>
    </lineage>
</organism>
<dbReference type="EMBL" id="LAVV01007947">
    <property type="protein sequence ID" value="KNZ54243.1"/>
    <property type="molecule type" value="Genomic_DNA"/>
</dbReference>
<keyword evidence="1" id="KW-0677">Repeat</keyword>
<evidence type="ECO:0000259" key="4">
    <source>
        <dbReference type="Pfam" id="PF23276"/>
    </source>
</evidence>
<feature type="compositionally biased region" description="Acidic residues" evidence="3">
    <location>
        <begin position="813"/>
        <end position="823"/>
    </location>
</feature>
<feature type="compositionally biased region" description="Polar residues" evidence="3">
    <location>
        <begin position="25"/>
        <end position="45"/>
    </location>
</feature>
<reference evidence="5 6" key="1">
    <citation type="submission" date="2015-08" db="EMBL/GenBank/DDBJ databases">
        <title>Next Generation Sequencing and Analysis of the Genome of Puccinia sorghi L Schw, the Causal Agent of Maize Common Rust.</title>
        <authorList>
            <person name="Rochi L."/>
            <person name="Burguener G."/>
            <person name="Darino M."/>
            <person name="Turjanski A."/>
            <person name="Kreff E."/>
            <person name="Dieguez M.J."/>
            <person name="Sacco F."/>
        </authorList>
    </citation>
    <scope>NUCLEOTIDE SEQUENCE [LARGE SCALE GENOMIC DNA]</scope>
    <source>
        <strain evidence="5 6">RO10H11247</strain>
    </source>
</reference>